<evidence type="ECO:0000256" key="7">
    <source>
        <dbReference type="ARBA" id="ARBA00022741"/>
    </source>
</evidence>
<evidence type="ECO:0000256" key="15">
    <source>
        <dbReference type="SAM" id="MobiDB-lite"/>
    </source>
</evidence>
<feature type="compositionally biased region" description="Low complexity" evidence="15">
    <location>
        <begin position="70"/>
        <end position="79"/>
    </location>
</feature>
<evidence type="ECO:0000256" key="5">
    <source>
        <dbReference type="ARBA" id="ARBA00022692"/>
    </source>
</evidence>
<keyword evidence="6" id="KW-0479">Metal-binding</keyword>
<keyword evidence="11" id="KW-0115">cAMP biosynthesis</keyword>
<feature type="compositionally biased region" description="Low complexity" evidence="15">
    <location>
        <begin position="94"/>
        <end position="112"/>
    </location>
</feature>
<dbReference type="GO" id="GO:0005524">
    <property type="term" value="F:ATP binding"/>
    <property type="evidence" value="ECO:0007669"/>
    <property type="project" value="UniProtKB-KW"/>
</dbReference>
<evidence type="ECO:0000313" key="18">
    <source>
        <dbReference type="EMBL" id="KAL3758955.1"/>
    </source>
</evidence>
<evidence type="ECO:0000256" key="8">
    <source>
        <dbReference type="ARBA" id="ARBA00022840"/>
    </source>
</evidence>
<evidence type="ECO:0000256" key="1">
    <source>
        <dbReference type="ARBA" id="ARBA00001593"/>
    </source>
</evidence>
<keyword evidence="8" id="KW-0067">ATP-binding</keyword>
<dbReference type="EMBL" id="JALLBG020000215">
    <property type="protein sequence ID" value="KAL3758955.1"/>
    <property type="molecule type" value="Genomic_DNA"/>
</dbReference>
<evidence type="ECO:0000313" key="19">
    <source>
        <dbReference type="Proteomes" id="UP001530293"/>
    </source>
</evidence>
<dbReference type="AlphaFoldDB" id="A0ABD3MEG2"/>
<dbReference type="InterPro" id="IPR001054">
    <property type="entry name" value="A/G_cyclase"/>
</dbReference>
<comment type="catalytic activity">
    <reaction evidence="1">
        <text>ATP = 3',5'-cyclic AMP + diphosphate</text>
        <dbReference type="Rhea" id="RHEA:15389"/>
        <dbReference type="ChEBI" id="CHEBI:30616"/>
        <dbReference type="ChEBI" id="CHEBI:33019"/>
        <dbReference type="ChEBI" id="CHEBI:58165"/>
        <dbReference type="EC" id="4.6.1.1"/>
    </reaction>
</comment>
<proteinExistence type="inferred from homology"/>
<evidence type="ECO:0000256" key="16">
    <source>
        <dbReference type="SAM" id="Phobius"/>
    </source>
</evidence>
<comment type="caution">
    <text evidence="18">The sequence shown here is derived from an EMBL/GenBank/DDBJ whole genome shotgun (WGS) entry which is preliminary data.</text>
</comment>
<evidence type="ECO:0000256" key="6">
    <source>
        <dbReference type="ARBA" id="ARBA00022723"/>
    </source>
</evidence>
<evidence type="ECO:0000256" key="13">
    <source>
        <dbReference type="ARBA" id="ARBA00023239"/>
    </source>
</evidence>
<evidence type="ECO:0000256" key="3">
    <source>
        <dbReference type="ARBA" id="ARBA00004141"/>
    </source>
</evidence>
<feature type="transmembrane region" description="Helical" evidence="16">
    <location>
        <begin position="183"/>
        <end position="204"/>
    </location>
</feature>
<comment type="subcellular location">
    <subcellularLocation>
        <location evidence="3">Membrane</location>
        <topology evidence="3">Multi-pass membrane protein</topology>
    </subcellularLocation>
</comment>
<feature type="domain" description="Guanylate cyclase" evidence="17">
    <location>
        <begin position="438"/>
        <end position="582"/>
    </location>
</feature>
<dbReference type="SUPFAM" id="SSF55073">
    <property type="entry name" value="Nucleotide cyclase"/>
    <property type="match status" value="1"/>
</dbReference>
<evidence type="ECO:0000256" key="12">
    <source>
        <dbReference type="ARBA" id="ARBA00023136"/>
    </source>
</evidence>
<evidence type="ECO:0000259" key="17">
    <source>
        <dbReference type="PROSITE" id="PS50125"/>
    </source>
</evidence>
<dbReference type="GO" id="GO:0006171">
    <property type="term" value="P:cAMP biosynthetic process"/>
    <property type="evidence" value="ECO:0007669"/>
    <property type="project" value="UniProtKB-KW"/>
</dbReference>
<sequence length="643" mass="70529">MGWKKKTKLLMPSSVKKCTSASVERRLHLRRRTTVDGGGEGEDGLQYRPIPTSAAATAARRHTMPEERSATNNNNSSSALILPQSQQPQNQDRSFSSPPATTSSTTSLSSDSSIRKVVSTRESFEIKHNALVLQQFLSLDRLNPIRSEERLLYYDNQNVWIRLAAKVSPPETSQKELIHRSTFIIISTMTVVAGIVWSLMYVALGEYLAALMPAIYSIVMGLILVICILGGGARTTSTPTTFNTIATFAGSGGGGAEIGYYDYLATAQLVMILLLPFAVHVALGGVEKSGGVMLWSFLCPMGAAFFRNSAESLRYFWLYLGISVVLLSIDYGEEELGLPAMNQVPTNAGLCLDGRGGGTNSSSSSSTSSFGTVQHLYFLMNIIGVKCVIFAAVFLFARELEKEYTKSEDVLTNILPRSIVKRIKQGELPIVDHVPDVSILFADLVGFTKASTELHPNFLIGLFLRDIFQEFDELAYKHGLEKIKTIGDAYMVVGGLNHGERLSLQSYSQSAEYQSQKPEATNIMLFAVDMFKALRDVNKKYGLSFELRVGTHTGPVVAGVLGLKRFAYDVWGDTVNIASRMESNGVPGLIHLSSDMYESVGNMTNIFDFTCCGMRNIKGKGMMTTYLARYLDCAEDGTLEKKS</sequence>
<dbReference type="GO" id="GO:0004016">
    <property type="term" value="F:adenylate cyclase activity"/>
    <property type="evidence" value="ECO:0007669"/>
    <property type="project" value="UniProtKB-EC"/>
</dbReference>
<comment type="cofactor">
    <cofactor evidence="2">
        <name>Mg(2+)</name>
        <dbReference type="ChEBI" id="CHEBI:18420"/>
    </cofactor>
</comment>
<dbReference type="Gene3D" id="3.30.70.1230">
    <property type="entry name" value="Nucleotide cyclase"/>
    <property type="match status" value="1"/>
</dbReference>
<dbReference type="Pfam" id="PF00211">
    <property type="entry name" value="Guanylate_cyc"/>
    <property type="match status" value="1"/>
</dbReference>
<keyword evidence="19" id="KW-1185">Reference proteome</keyword>
<keyword evidence="10 16" id="KW-1133">Transmembrane helix</keyword>
<feature type="region of interest" description="Disordered" evidence="15">
    <location>
        <begin position="54"/>
        <end position="112"/>
    </location>
</feature>
<keyword evidence="13 14" id="KW-0456">Lyase</keyword>
<accession>A0ABD3MEG2</accession>
<dbReference type="PANTHER" id="PTHR45627:SF12">
    <property type="entry name" value="ADENYLATE CYCLASE TYPE 2"/>
    <property type="match status" value="1"/>
</dbReference>
<comment type="similarity">
    <text evidence="14">Belongs to the adenylyl cyclase class-4/guanylyl cyclase family.</text>
</comment>
<evidence type="ECO:0000256" key="9">
    <source>
        <dbReference type="ARBA" id="ARBA00022842"/>
    </source>
</evidence>
<organism evidence="18 19">
    <name type="scientific">Discostella pseudostelligera</name>
    <dbReference type="NCBI Taxonomy" id="259834"/>
    <lineage>
        <taxon>Eukaryota</taxon>
        <taxon>Sar</taxon>
        <taxon>Stramenopiles</taxon>
        <taxon>Ochrophyta</taxon>
        <taxon>Bacillariophyta</taxon>
        <taxon>Coscinodiscophyceae</taxon>
        <taxon>Thalassiosirophycidae</taxon>
        <taxon>Stephanodiscales</taxon>
        <taxon>Stephanodiscaceae</taxon>
        <taxon>Discostella</taxon>
    </lineage>
</organism>
<dbReference type="GO" id="GO:0016020">
    <property type="term" value="C:membrane"/>
    <property type="evidence" value="ECO:0007669"/>
    <property type="project" value="UniProtKB-SubCell"/>
</dbReference>
<evidence type="ECO:0000256" key="14">
    <source>
        <dbReference type="RuleBase" id="RU000405"/>
    </source>
</evidence>
<evidence type="ECO:0000256" key="2">
    <source>
        <dbReference type="ARBA" id="ARBA00001946"/>
    </source>
</evidence>
<reference evidence="18 19" key="1">
    <citation type="submission" date="2024-10" db="EMBL/GenBank/DDBJ databases">
        <title>Updated reference genomes for cyclostephanoid diatoms.</title>
        <authorList>
            <person name="Roberts W.R."/>
            <person name="Alverson A.J."/>
        </authorList>
    </citation>
    <scope>NUCLEOTIDE SEQUENCE [LARGE SCALE GENOMIC DNA]</scope>
    <source>
        <strain evidence="18 19">AJA232-27</strain>
    </source>
</reference>
<feature type="transmembrane region" description="Helical" evidence="16">
    <location>
        <begin position="376"/>
        <end position="397"/>
    </location>
</feature>
<dbReference type="InterPro" id="IPR018297">
    <property type="entry name" value="A/G_cyclase_CS"/>
</dbReference>
<feature type="compositionally biased region" description="Polar residues" evidence="15">
    <location>
        <begin position="83"/>
        <end position="93"/>
    </location>
</feature>
<dbReference type="CDD" id="cd07302">
    <property type="entry name" value="CHD"/>
    <property type="match status" value="1"/>
</dbReference>
<gene>
    <name evidence="18" type="ORF">ACHAWU_003026</name>
</gene>
<dbReference type="SMART" id="SM00044">
    <property type="entry name" value="CYCc"/>
    <property type="match status" value="1"/>
</dbReference>
<dbReference type="PROSITE" id="PS00452">
    <property type="entry name" value="GUANYLATE_CYCLASE_1"/>
    <property type="match status" value="1"/>
</dbReference>
<dbReference type="PANTHER" id="PTHR45627">
    <property type="entry name" value="ADENYLATE CYCLASE TYPE 1"/>
    <property type="match status" value="1"/>
</dbReference>
<evidence type="ECO:0000256" key="4">
    <source>
        <dbReference type="ARBA" id="ARBA00012201"/>
    </source>
</evidence>
<feature type="transmembrane region" description="Helical" evidence="16">
    <location>
        <begin position="289"/>
        <end position="306"/>
    </location>
</feature>
<protein>
    <recommendedName>
        <fullName evidence="4">adenylate cyclase</fullName>
        <ecNumber evidence="4">4.6.1.1</ecNumber>
    </recommendedName>
</protein>
<name>A0ABD3MEG2_9STRA</name>
<dbReference type="EC" id="4.6.1.1" evidence="4"/>
<dbReference type="Proteomes" id="UP001530293">
    <property type="component" value="Unassembled WGS sequence"/>
</dbReference>
<dbReference type="PROSITE" id="PS50125">
    <property type="entry name" value="GUANYLATE_CYCLASE_2"/>
    <property type="match status" value="1"/>
</dbReference>
<dbReference type="InterPro" id="IPR029787">
    <property type="entry name" value="Nucleotide_cyclase"/>
</dbReference>
<evidence type="ECO:0000256" key="11">
    <source>
        <dbReference type="ARBA" id="ARBA00022998"/>
    </source>
</evidence>
<feature type="transmembrane region" description="Helical" evidence="16">
    <location>
        <begin position="263"/>
        <end position="283"/>
    </location>
</feature>
<keyword evidence="12 16" id="KW-0472">Membrane</keyword>
<evidence type="ECO:0000256" key="10">
    <source>
        <dbReference type="ARBA" id="ARBA00022989"/>
    </source>
</evidence>
<dbReference type="GO" id="GO:0046872">
    <property type="term" value="F:metal ion binding"/>
    <property type="evidence" value="ECO:0007669"/>
    <property type="project" value="UniProtKB-KW"/>
</dbReference>
<keyword evidence="9" id="KW-0460">Magnesium</keyword>
<keyword evidence="5 16" id="KW-0812">Transmembrane</keyword>
<keyword evidence="7" id="KW-0547">Nucleotide-binding</keyword>
<feature type="transmembrane region" description="Helical" evidence="16">
    <location>
        <begin position="210"/>
        <end position="229"/>
    </location>
</feature>
<feature type="transmembrane region" description="Helical" evidence="16">
    <location>
        <begin position="313"/>
        <end position="332"/>
    </location>
</feature>